<protein>
    <submittedName>
        <fullName evidence="1">Uncharacterized protein</fullName>
    </submittedName>
</protein>
<dbReference type="Proteomes" id="UP000636709">
    <property type="component" value="Unassembled WGS sequence"/>
</dbReference>
<name>A0A835EDP8_9POAL</name>
<gene>
    <name evidence="1" type="ORF">HU200_047691</name>
</gene>
<proteinExistence type="predicted"/>
<evidence type="ECO:0000313" key="2">
    <source>
        <dbReference type="Proteomes" id="UP000636709"/>
    </source>
</evidence>
<dbReference type="OrthoDB" id="695057at2759"/>
<dbReference type="AlphaFoldDB" id="A0A835EDP8"/>
<accession>A0A835EDP8</accession>
<keyword evidence="2" id="KW-1185">Reference proteome</keyword>
<comment type="caution">
    <text evidence="1">The sequence shown here is derived from an EMBL/GenBank/DDBJ whole genome shotgun (WGS) entry which is preliminary data.</text>
</comment>
<organism evidence="1 2">
    <name type="scientific">Digitaria exilis</name>
    <dbReference type="NCBI Taxonomy" id="1010633"/>
    <lineage>
        <taxon>Eukaryota</taxon>
        <taxon>Viridiplantae</taxon>
        <taxon>Streptophyta</taxon>
        <taxon>Embryophyta</taxon>
        <taxon>Tracheophyta</taxon>
        <taxon>Spermatophyta</taxon>
        <taxon>Magnoliopsida</taxon>
        <taxon>Liliopsida</taxon>
        <taxon>Poales</taxon>
        <taxon>Poaceae</taxon>
        <taxon>PACMAD clade</taxon>
        <taxon>Panicoideae</taxon>
        <taxon>Panicodae</taxon>
        <taxon>Paniceae</taxon>
        <taxon>Anthephorinae</taxon>
        <taxon>Digitaria</taxon>
    </lineage>
</organism>
<reference evidence="1" key="1">
    <citation type="submission" date="2020-07" db="EMBL/GenBank/DDBJ databases">
        <title>Genome sequence and genetic diversity analysis of an under-domesticated orphan crop, white fonio (Digitaria exilis).</title>
        <authorList>
            <person name="Bennetzen J.L."/>
            <person name="Chen S."/>
            <person name="Ma X."/>
            <person name="Wang X."/>
            <person name="Yssel A.E.J."/>
            <person name="Chaluvadi S.R."/>
            <person name="Johnson M."/>
            <person name="Gangashetty P."/>
            <person name="Hamidou F."/>
            <person name="Sanogo M.D."/>
            <person name="Zwaenepoel A."/>
            <person name="Wallace J."/>
            <person name="Van De Peer Y."/>
            <person name="Van Deynze A."/>
        </authorList>
    </citation>
    <scope>NUCLEOTIDE SEQUENCE</scope>
    <source>
        <tissue evidence="1">Leaves</tissue>
    </source>
</reference>
<evidence type="ECO:0000313" key="1">
    <source>
        <dbReference type="EMBL" id="KAF8675499.1"/>
    </source>
</evidence>
<sequence>MEDVGTDDEASLGEPPQEGFLASRRVLQVVNKVLSQDSSKGTFLKNAGIAEFSSRSRSSGEAALRSPLTAEKECSAALQEQMDVLKEV</sequence>
<dbReference type="EMBL" id="JACEFO010002181">
    <property type="protein sequence ID" value="KAF8675499.1"/>
    <property type="molecule type" value="Genomic_DNA"/>
</dbReference>